<dbReference type="HOGENOM" id="CLU_2307207_0_0_1"/>
<dbReference type="AlphaFoldDB" id="A0A0C9SVM8"/>
<evidence type="ECO:0000313" key="1">
    <source>
        <dbReference type="EMBL" id="KII83145.1"/>
    </source>
</evidence>
<reference evidence="1 2" key="1">
    <citation type="submission" date="2014-06" db="EMBL/GenBank/DDBJ databases">
        <title>Evolutionary Origins and Diversification of the Mycorrhizal Mutualists.</title>
        <authorList>
            <consortium name="DOE Joint Genome Institute"/>
            <consortium name="Mycorrhizal Genomics Consortium"/>
            <person name="Kohler A."/>
            <person name="Kuo A."/>
            <person name="Nagy L.G."/>
            <person name="Floudas D."/>
            <person name="Copeland A."/>
            <person name="Barry K.W."/>
            <person name="Cichocki N."/>
            <person name="Veneault-Fourrey C."/>
            <person name="LaButti K."/>
            <person name="Lindquist E.A."/>
            <person name="Lipzen A."/>
            <person name="Lundell T."/>
            <person name="Morin E."/>
            <person name="Murat C."/>
            <person name="Riley R."/>
            <person name="Ohm R."/>
            <person name="Sun H."/>
            <person name="Tunlid A."/>
            <person name="Henrissat B."/>
            <person name="Grigoriev I.V."/>
            <person name="Hibbett D.S."/>
            <person name="Martin F."/>
        </authorList>
    </citation>
    <scope>NUCLEOTIDE SEQUENCE [LARGE SCALE GENOMIC DNA]</scope>
    <source>
        <strain evidence="1 2">FD-325 SS-3</strain>
    </source>
</reference>
<dbReference type="OrthoDB" id="76293at2759"/>
<evidence type="ECO:0000313" key="2">
    <source>
        <dbReference type="Proteomes" id="UP000053263"/>
    </source>
</evidence>
<dbReference type="Proteomes" id="UP000053263">
    <property type="component" value="Unassembled WGS sequence"/>
</dbReference>
<dbReference type="EMBL" id="KN832582">
    <property type="protein sequence ID" value="KII83145.1"/>
    <property type="molecule type" value="Genomic_DNA"/>
</dbReference>
<proteinExistence type="predicted"/>
<protein>
    <submittedName>
        <fullName evidence="1">Uncharacterized protein</fullName>
    </submittedName>
</protein>
<organism evidence="1 2">
    <name type="scientific">Plicaturopsis crispa FD-325 SS-3</name>
    <dbReference type="NCBI Taxonomy" id="944288"/>
    <lineage>
        <taxon>Eukaryota</taxon>
        <taxon>Fungi</taxon>
        <taxon>Dikarya</taxon>
        <taxon>Basidiomycota</taxon>
        <taxon>Agaricomycotina</taxon>
        <taxon>Agaricomycetes</taxon>
        <taxon>Agaricomycetidae</taxon>
        <taxon>Amylocorticiales</taxon>
        <taxon>Amylocorticiaceae</taxon>
        <taxon>Plicatura</taxon>
        <taxon>Plicaturopsis crispa</taxon>
    </lineage>
</organism>
<gene>
    <name evidence="1" type="ORF">PLICRDRAFT_180701</name>
</gene>
<accession>A0A0C9SVM8</accession>
<sequence>MLSKRLYMMDTGLSRIVIRIPAGLPESKVHAVPVHVHLDSTLPSPSAADNTLSIVVLLELFNHAEESPQDVLHLHWMQDATRDTVRAVNNLEADTTGLEF</sequence>
<keyword evidence="2" id="KW-1185">Reference proteome</keyword>
<name>A0A0C9SVM8_PLICR</name>